<dbReference type="AlphaFoldDB" id="A0A927ZTX8"/>
<dbReference type="Proteomes" id="UP000761380">
    <property type="component" value="Unassembled WGS sequence"/>
</dbReference>
<keyword evidence="1" id="KW-0175">Coiled coil</keyword>
<gene>
    <name evidence="2" type="ORF">E7201_01920</name>
</gene>
<dbReference type="EMBL" id="SVBY01000008">
    <property type="protein sequence ID" value="MBE6091925.1"/>
    <property type="molecule type" value="Genomic_DNA"/>
</dbReference>
<comment type="caution">
    <text evidence="2">The sequence shown here is derived from an EMBL/GenBank/DDBJ whole genome shotgun (WGS) entry which is preliminary data.</text>
</comment>
<evidence type="ECO:0000256" key="1">
    <source>
        <dbReference type="SAM" id="Coils"/>
    </source>
</evidence>
<evidence type="ECO:0000313" key="2">
    <source>
        <dbReference type="EMBL" id="MBE6091925.1"/>
    </source>
</evidence>
<organism evidence="2 3">
    <name type="scientific">Selenomonas ruminantium</name>
    <dbReference type="NCBI Taxonomy" id="971"/>
    <lineage>
        <taxon>Bacteria</taxon>
        <taxon>Bacillati</taxon>
        <taxon>Bacillota</taxon>
        <taxon>Negativicutes</taxon>
        <taxon>Selenomonadales</taxon>
        <taxon>Selenomonadaceae</taxon>
        <taxon>Selenomonas</taxon>
    </lineage>
</organism>
<proteinExistence type="predicted"/>
<feature type="coiled-coil region" evidence="1">
    <location>
        <begin position="402"/>
        <end position="440"/>
    </location>
</feature>
<dbReference type="InterPro" id="IPR025586">
    <property type="entry name" value="PcfJ"/>
</dbReference>
<name>A0A927ZTX8_SELRU</name>
<evidence type="ECO:0008006" key="4">
    <source>
        <dbReference type="Google" id="ProtNLM"/>
    </source>
</evidence>
<protein>
    <recommendedName>
        <fullName evidence="4">PcfJ-like protein</fullName>
    </recommendedName>
</protein>
<dbReference type="Pfam" id="PF14284">
    <property type="entry name" value="PcfJ"/>
    <property type="match status" value="1"/>
</dbReference>
<reference evidence="2" key="1">
    <citation type="submission" date="2019-04" db="EMBL/GenBank/DDBJ databases">
        <title>Evolution of Biomass-Degrading Anaerobic Consortia Revealed by Metagenomics.</title>
        <authorList>
            <person name="Peng X."/>
        </authorList>
    </citation>
    <scope>NUCLEOTIDE SEQUENCE</scope>
    <source>
        <strain evidence="2">SIG240</strain>
    </source>
</reference>
<accession>A0A927ZTX8</accession>
<sequence>MAGKNVPRTVPEVLEHFRPLEQEPEIVQRVRDEIPTHFFVDDPDARHYAWCSHCQQFVNLDKSRHQAEIECPYCGSTGNVIHTWRGYKNLVDKVLMYVYDKSAKSPENTITARAIYLEIHWCDENEVGGCPLPWNVEPYITVDSYYVFVHREGAVQVRPMHNWKCSAYYPQNEMTVSKSINDRFSVYAGGSYGYTPHINLYMDNDSVDAAVEGTPFHYMWDEICGCFTDRGNMGAYIRLFAMAAKYPFAVETLAKLGSPTRDWLYQLTEGGRTAGGVLNWRGKTIKKLFKHNLSKEEKKWLRSRGAIRGYVGNIFATWQWLRNQGITSITMPDIDRYQLTQAQMLKVQGIINLNRLIKYLGRQREKSPHRTVTIDTYIDYLHDCRTLGVDLTQKSNFMPRNLMEAHDNYTREILQIEELRREEERRQQSLRKKRAAGERNRSYKKLRKAIMRKYTFAADGMMIYVPRKLEELVDEGIAMHNCVGTYVDRVAAGRTIVVFIRSQENPGERIGTMEISKDGTCIVQARAKYNRDLPPEAAAFVQKFREAKIDKFVGRKSA</sequence>
<evidence type="ECO:0000313" key="3">
    <source>
        <dbReference type="Proteomes" id="UP000761380"/>
    </source>
</evidence>